<accession>A0A1Z3HL88</accession>
<proteinExistence type="predicted"/>
<protein>
    <recommendedName>
        <fullName evidence="2">CP12 domain-containing protein</fullName>
    </recommendedName>
</protein>
<organism evidence="3 4">
    <name type="scientific">Halomicronema hongdechloris C2206</name>
    <dbReference type="NCBI Taxonomy" id="1641165"/>
    <lineage>
        <taxon>Bacteria</taxon>
        <taxon>Bacillati</taxon>
        <taxon>Cyanobacteriota</taxon>
        <taxon>Cyanophyceae</taxon>
        <taxon>Nodosilineales</taxon>
        <taxon>Nodosilineaceae</taxon>
        <taxon>Halomicronema</taxon>
    </lineage>
</organism>
<evidence type="ECO:0000256" key="1">
    <source>
        <dbReference type="SAM" id="MobiDB-lite"/>
    </source>
</evidence>
<dbReference type="PANTHER" id="PTHR33921:SF15">
    <property type="entry name" value="CALVIN CYCLE PROTEIN CP12-2, CHLOROPLASTIC"/>
    <property type="match status" value="1"/>
</dbReference>
<dbReference type="Proteomes" id="UP000191901">
    <property type="component" value="Chromosome"/>
</dbReference>
<dbReference type="PANTHER" id="PTHR33921">
    <property type="entry name" value="CALVIN CYCLE PROTEIN CP12-2, CHLOROPLASTIC"/>
    <property type="match status" value="1"/>
</dbReference>
<feature type="domain" description="CP12" evidence="2">
    <location>
        <begin position="19"/>
        <end position="88"/>
    </location>
</feature>
<keyword evidence="4" id="KW-1185">Reference proteome</keyword>
<dbReference type="KEGG" id="hhg:XM38_020100"/>
<gene>
    <name evidence="3" type="ORF">XM38_020100</name>
</gene>
<sequence length="88" mass="9871">MTMVFSPGEHSMSVDDTKFQQELENAVEYARQVCDQQGADSQACAVAWDTVEEMRAEVSHQHQTPAKTGFDQYLEDNPDAPEGLIYDT</sequence>
<feature type="region of interest" description="Disordered" evidence="1">
    <location>
        <begin position="59"/>
        <end position="88"/>
    </location>
</feature>
<dbReference type="Pfam" id="PF02672">
    <property type="entry name" value="CP12"/>
    <property type="match status" value="1"/>
</dbReference>
<evidence type="ECO:0000313" key="3">
    <source>
        <dbReference type="EMBL" id="ASC71060.1"/>
    </source>
</evidence>
<reference evidence="3 4" key="1">
    <citation type="journal article" date="2016" name="Biochim. Biophys. Acta">
        <title>Characterization of red-shifted phycobilisomes isolated from the chlorophyll f-containing cyanobacterium Halomicronema hongdechloris.</title>
        <authorList>
            <person name="Li Y."/>
            <person name="Lin Y."/>
            <person name="Garvey C.J."/>
            <person name="Birch D."/>
            <person name="Corkery R.W."/>
            <person name="Loughlin P.C."/>
            <person name="Scheer H."/>
            <person name="Willows R.D."/>
            <person name="Chen M."/>
        </authorList>
    </citation>
    <scope>NUCLEOTIDE SEQUENCE [LARGE SCALE GENOMIC DNA]</scope>
    <source>
        <strain evidence="3 4">C2206</strain>
    </source>
</reference>
<dbReference type="AlphaFoldDB" id="A0A1Z3HL88"/>
<dbReference type="InterPro" id="IPR003823">
    <property type="entry name" value="CP12_dom"/>
</dbReference>
<evidence type="ECO:0000313" key="4">
    <source>
        <dbReference type="Proteomes" id="UP000191901"/>
    </source>
</evidence>
<dbReference type="EMBL" id="CP021983">
    <property type="protein sequence ID" value="ASC71060.1"/>
    <property type="molecule type" value="Genomic_DNA"/>
</dbReference>
<evidence type="ECO:0000259" key="2">
    <source>
        <dbReference type="SMART" id="SM01093"/>
    </source>
</evidence>
<name>A0A1Z3HL88_9CYAN</name>
<dbReference type="InterPro" id="IPR039314">
    <property type="entry name" value="CP12-like"/>
</dbReference>
<dbReference type="SMART" id="SM01093">
    <property type="entry name" value="CP12"/>
    <property type="match status" value="1"/>
</dbReference>